<dbReference type="RefSeq" id="WP_217067443.1">
    <property type="nucleotide sequence ID" value="NZ_JAHQCS010000131.1"/>
</dbReference>
<sequence>MNSWNIEKIETRDEGNFAIVNGTSVTNDTIEKLTAGEQILVDSDRQSFVYILEDDNGFAHLRFQKNVWNKIQELRLTDQPVYVEFAGSGKVSRLELTNFKEEMNTLIDNIRGNSNYGDEMVRAVEEVFVS</sequence>
<reference evidence="1 2" key="1">
    <citation type="submission" date="2021-06" db="EMBL/GenBank/DDBJ databases">
        <title>Bacillus sp. RD4P76, an endophyte from a halophyte.</title>
        <authorList>
            <person name="Sun J.-Q."/>
        </authorList>
    </citation>
    <scope>NUCLEOTIDE SEQUENCE [LARGE SCALE GENOMIC DNA]</scope>
    <source>
        <strain evidence="1 2">CGMCC 1.15917</strain>
    </source>
</reference>
<evidence type="ECO:0000313" key="1">
    <source>
        <dbReference type="EMBL" id="MBU9713285.1"/>
    </source>
</evidence>
<accession>A0ABS6JLH7</accession>
<protein>
    <submittedName>
        <fullName evidence="1">Uncharacterized protein</fullName>
    </submittedName>
</protein>
<dbReference type="InterPro" id="IPR020908">
    <property type="entry name" value="UPF0738"/>
</dbReference>
<keyword evidence="2" id="KW-1185">Reference proteome</keyword>
<dbReference type="Pfam" id="PF19785">
    <property type="entry name" value="UPF0738"/>
    <property type="match status" value="1"/>
</dbReference>
<name>A0ABS6JLH7_9BACI</name>
<proteinExistence type="predicted"/>
<gene>
    <name evidence="1" type="ORF">KS419_16255</name>
</gene>
<dbReference type="EMBL" id="JAHQCS010000131">
    <property type="protein sequence ID" value="MBU9713285.1"/>
    <property type="molecule type" value="Genomic_DNA"/>
</dbReference>
<organism evidence="1 2">
    <name type="scientific">Evansella tamaricis</name>
    <dbReference type="NCBI Taxonomy" id="2069301"/>
    <lineage>
        <taxon>Bacteria</taxon>
        <taxon>Bacillati</taxon>
        <taxon>Bacillota</taxon>
        <taxon>Bacilli</taxon>
        <taxon>Bacillales</taxon>
        <taxon>Bacillaceae</taxon>
        <taxon>Evansella</taxon>
    </lineage>
</organism>
<comment type="caution">
    <text evidence="1">The sequence shown here is derived from an EMBL/GenBank/DDBJ whole genome shotgun (WGS) entry which is preliminary data.</text>
</comment>
<dbReference type="Proteomes" id="UP000784880">
    <property type="component" value="Unassembled WGS sequence"/>
</dbReference>
<evidence type="ECO:0000313" key="2">
    <source>
        <dbReference type="Proteomes" id="UP000784880"/>
    </source>
</evidence>